<evidence type="ECO:0000313" key="1">
    <source>
        <dbReference type="EMBL" id="CAB4952714.1"/>
    </source>
</evidence>
<dbReference type="InterPro" id="IPR044668">
    <property type="entry name" value="PuuD-like"/>
</dbReference>
<reference evidence="1" key="1">
    <citation type="submission" date="2020-05" db="EMBL/GenBank/DDBJ databases">
        <authorList>
            <person name="Chiriac C."/>
            <person name="Salcher M."/>
            <person name="Ghai R."/>
            <person name="Kavagutti S V."/>
        </authorList>
    </citation>
    <scope>NUCLEOTIDE SEQUENCE</scope>
</reference>
<dbReference type="GO" id="GO:0006598">
    <property type="term" value="P:polyamine catabolic process"/>
    <property type="evidence" value="ECO:0007669"/>
    <property type="project" value="TreeGrafter"/>
</dbReference>
<dbReference type="AlphaFoldDB" id="A0A6J7KFI3"/>
<proteinExistence type="predicted"/>
<dbReference type="EMBL" id="CAFBNF010000183">
    <property type="protein sequence ID" value="CAB4952714.1"/>
    <property type="molecule type" value="Genomic_DNA"/>
</dbReference>
<organism evidence="1">
    <name type="scientific">freshwater metagenome</name>
    <dbReference type="NCBI Taxonomy" id="449393"/>
    <lineage>
        <taxon>unclassified sequences</taxon>
        <taxon>metagenomes</taxon>
        <taxon>ecological metagenomes</taxon>
    </lineage>
</organism>
<dbReference type="GO" id="GO:0033969">
    <property type="term" value="F:gamma-glutamyl-gamma-aminobutyrate hydrolase activity"/>
    <property type="evidence" value="ECO:0007669"/>
    <property type="project" value="TreeGrafter"/>
</dbReference>
<dbReference type="SUPFAM" id="SSF52317">
    <property type="entry name" value="Class I glutamine amidotransferase-like"/>
    <property type="match status" value="1"/>
</dbReference>
<dbReference type="CDD" id="cd01745">
    <property type="entry name" value="GATase1_2"/>
    <property type="match status" value="1"/>
</dbReference>
<gene>
    <name evidence="1" type="ORF">UFOPK3773_01502</name>
</gene>
<dbReference type="Pfam" id="PF07722">
    <property type="entry name" value="Peptidase_C26"/>
    <property type="match status" value="1"/>
</dbReference>
<dbReference type="InterPro" id="IPR011697">
    <property type="entry name" value="Peptidase_C26"/>
</dbReference>
<dbReference type="InterPro" id="IPR029062">
    <property type="entry name" value="Class_I_gatase-like"/>
</dbReference>
<name>A0A6J7KFI3_9ZZZZ</name>
<dbReference type="GO" id="GO:0005829">
    <property type="term" value="C:cytosol"/>
    <property type="evidence" value="ECO:0007669"/>
    <property type="project" value="TreeGrafter"/>
</dbReference>
<protein>
    <submittedName>
        <fullName evidence="1">Unannotated protein</fullName>
    </submittedName>
</protein>
<dbReference type="PROSITE" id="PS51273">
    <property type="entry name" value="GATASE_TYPE_1"/>
    <property type="match status" value="1"/>
</dbReference>
<sequence>MNRPVIGLTCYVEQARWGAWDARAAVLPSVYIESVERAGARVVILPPDSLDADVVTRLDGLVIAGGADVDPARYGHEPLPTTDVPRHDRDAGEITLYLGALAVGLPVLGICRGLQVMAVAEGGSLIQHLPDVVGDSRHREELGTFSAHGATFVPGSLAAILVGAESATVNSAHHQAVADAGRLTVTGWADDGTVESAEDPTARFVLGVQWHPEQSGDKASERLFAAFVEAARKGMPATAG</sequence>
<accession>A0A6J7KFI3</accession>
<dbReference type="PANTHER" id="PTHR43235:SF1">
    <property type="entry name" value="GLUTAMINE AMIDOTRANSFERASE PB2B2.05-RELATED"/>
    <property type="match status" value="1"/>
</dbReference>
<dbReference type="Gene3D" id="3.40.50.880">
    <property type="match status" value="1"/>
</dbReference>
<dbReference type="PANTHER" id="PTHR43235">
    <property type="entry name" value="GLUTAMINE AMIDOTRANSFERASE PB2B2.05-RELATED"/>
    <property type="match status" value="1"/>
</dbReference>